<evidence type="ECO:0000256" key="2">
    <source>
        <dbReference type="ARBA" id="ARBA00005582"/>
    </source>
</evidence>
<keyword evidence="9" id="KW-1185">Reference proteome</keyword>
<dbReference type="PANTHER" id="PTHR43046">
    <property type="entry name" value="GDP-MANNOSE MANNOSYL HYDROLASE"/>
    <property type="match status" value="1"/>
</dbReference>
<dbReference type="EMBL" id="LHQL01000008">
    <property type="protein sequence ID" value="OOQ52372.1"/>
    <property type="molecule type" value="Genomic_DNA"/>
</dbReference>
<evidence type="ECO:0000313" key="10">
    <source>
        <dbReference type="Proteomes" id="UP000502504"/>
    </source>
</evidence>
<comment type="similarity">
    <text evidence="2 5">Belongs to the Nudix hydrolase family.</text>
</comment>
<feature type="domain" description="Nudix hydrolase" evidence="6">
    <location>
        <begin position="27"/>
        <end position="155"/>
    </location>
</feature>
<keyword evidence="3 5" id="KW-0378">Hydrolase</keyword>
<dbReference type="GO" id="GO:0016787">
    <property type="term" value="F:hydrolase activity"/>
    <property type="evidence" value="ECO:0007669"/>
    <property type="project" value="UniProtKB-KW"/>
</dbReference>
<dbReference type="RefSeq" id="WP_078636950.1">
    <property type="nucleotide sequence ID" value="NZ_CM007717.1"/>
</dbReference>
<dbReference type="EMBL" id="CP050692">
    <property type="protein sequence ID" value="QIT44639.1"/>
    <property type="molecule type" value="Genomic_DNA"/>
</dbReference>
<dbReference type="Proteomes" id="UP000190306">
    <property type="component" value="Chromosome"/>
</dbReference>
<proteinExistence type="inferred from homology"/>
<accession>A0AAE6Y9A1</accession>
<name>A0AAE6Y9A1_STRAT</name>
<evidence type="ECO:0000313" key="8">
    <source>
        <dbReference type="EMBL" id="QIT44639.1"/>
    </source>
</evidence>
<protein>
    <submittedName>
        <fullName evidence="8">NUDIX hydrolase</fullName>
    </submittedName>
</protein>
<dbReference type="Pfam" id="PF00293">
    <property type="entry name" value="NUDIX"/>
    <property type="match status" value="1"/>
</dbReference>
<gene>
    <name evidence="7" type="ORF">AFM16_14390</name>
    <name evidence="8" type="ORF">HCX60_14595</name>
</gene>
<dbReference type="PROSITE" id="PS00893">
    <property type="entry name" value="NUDIX_BOX"/>
    <property type="match status" value="1"/>
</dbReference>
<dbReference type="PROSITE" id="PS51462">
    <property type="entry name" value="NUDIX"/>
    <property type="match status" value="1"/>
</dbReference>
<dbReference type="AlphaFoldDB" id="A0AAE6Y9A1"/>
<dbReference type="InterPro" id="IPR020476">
    <property type="entry name" value="Nudix_hydrolase"/>
</dbReference>
<evidence type="ECO:0000256" key="3">
    <source>
        <dbReference type="ARBA" id="ARBA00022801"/>
    </source>
</evidence>
<evidence type="ECO:0000259" key="6">
    <source>
        <dbReference type="PROSITE" id="PS51462"/>
    </source>
</evidence>
<dbReference type="PANTHER" id="PTHR43046:SF12">
    <property type="entry name" value="GDP-MANNOSE MANNOSYL HYDROLASE"/>
    <property type="match status" value="1"/>
</dbReference>
<dbReference type="InterPro" id="IPR015797">
    <property type="entry name" value="NUDIX_hydrolase-like_dom_sf"/>
</dbReference>
<dbReference type="Proteomes" id="UP000502504">
    <property type="component" value="Chromosome"/>
</dbReference>
<reference evidence="7 9" key="1">
    <citation type="submission" date="2015-07" db="EMBL/GenBank/DDBJ databases">
        <title>Draft Genome Sequence of Streptomyces antibioticus, IMRU 3720 reveals insights in the evolution of actinomycin biosynthetic gene clusters in Streptomyces.</title>
        <authorList>
            <person name="Crnovcic I."/>
            <person name="Ruckert C."/>
            <person name="Kalinowksi J."/>
            <person name="Keller U."/>
        </authorList>
    </citation>
    <scope>NUCLEOTIDE SEQUENCE [LARGE SCALE GENOMIC DNA]</scope>
    <source>
        <strain evidence="7 9">DSM 41481</strain>
    </source>
</reference>
<dbReference type="Gene3D" id="3.90.79.10">
    <property type="entry name" value="Nucleoside Triphosphate Pyrophosphohydrolase"/>
    <property type="match status" value="1"/>
</dbReference>
<reference evidence="8 10" key="2">
    <citation type="submission" date="2020-03" db="EMBL/GenBank/DDBJ databases">
        <title>Is there a link between lipid content and antibiotic production in Streptomyces?</title>
        <authorList>
            <person name="David M."/>
            <person name="Lejeune C."/>
            <person name="Abreu S."/>
            <person name="Thibessard A."/>
            <person name="Leblond P."/>
            <person name="Chaminade P."/>
            <person name="Virolle M.-J."/>
        </authorList>
    </citation>
    <scope>NUCLEOTIDE SEQUENCE [LARGE SCALE GENOMIC DNA]</scope>
    <source>
        <strain evidence="8 10">DSM 41481</strain>
    </source>
</reference>
<keyword evidence="4" id="KW-0460">Magnesium</keyword>
<evidence type="ECO:0000313" key="7">
    <source>
        <dbReference type="EMBL" id="OOQ52372.1"/>
    </source>
</evidence>
<organism evidence="8 10">
    <name type="scientific">Streptomyces antibioticus</name>
    <dbReference type="NCBI Taxonomy" id="1890"/>
    <lineage>
        <taxon>Bacteria</taxon>
        <taxon>Bacillati</taxon>
        <taxon>Actinomycetota</taxon>
        <taxon>Actinomycetes</taxon>
        <taxon>Kitasatosporales</taxon>
        <taxon>Streptomycetaceae</taxon>
        <taxon>Streptomyces</taxon>
    </lineage>
</organism>
<evidence type="ECO:0000256" key="1">
    <source>
        <dbReference type="ARBA" id="ARBA00001946"/>
    </source>
</evidence>
<dbReference type="PRINTS" id="PR00502">
    <property type="entry name" value="NUDIXFAMILY"/>
</dbReference>
<evidence type="ECO:0000256" key="5">
    <source>
        <dbReference type="RuleBase" id="RU003476"/>
    </source>
</evidence>
<sequence>MTPEPVPTPADPEAWNAYLAEGNATQPRKRVAADLLLRDVEGRVLLVNPTYKPGWDLPGGMAEANEPPEETVVRELREELGLEVVVRGLLVVDWVAPHGPWDDQIAFVFDGGTVDWVDQLTPHDDELSEARFVGVDEAGGLVRGRMRRRLAEAVRAAREGQAVYLHDGSVCP</sequence>
<dbReference type="InterPro" id="IPR020084">
    <property type="entry name" value="NUDIX_hydrolase_CS"/>
</dbReference>
<dbReference type="InterPro" id="IPR000086">
    <property type="entry name" value="NUDIX_hydrolase_dom"/>
</dbReference>
<dbReference type="SUPFAM" id="SSF55811">
    <property type="entry name" value="Nudix"/>
    <property type="match status" value="1"/>
</dbReference>
<evidence type="ECO:0000256" key="4">
    <source>
        <dbReference type="ARBA" id="ARBA00022842"/>
    </source>
</evidence>
<comment type="cofactor">
    <cofactor evidence="1">
        <name>Mg(2+)</name>
        <dbReference type="ChEBI" id="CHEBI:18420"/>
    </cofactor>
</comment>
<evidence type="ECO:0000313" key="9">
    <source>
        <dbReference type="Proteomes" id="UP000190306"/>
    </source>
</evidence>
<dbReference type="CDD" id="cd18876">
    <property type="entry name" value="NUDIX_Hydrolase"/>
    <property type="match status" value="1"/>
</dbReference>